<evidence type="ECO:0000313" key="3">
    <source>
        <dbReference type="Proteomes" id="UP000292082"/>
    </source>
</evidence>
<dbReference type="AlphaFoldDB" id="A0A4Q9PV89"/>
<name>A0A4Q9PV89_9APHY</name>
<gene>
    <name evidence="2" type="ORF">BD310DRAFT_480297</name>
</gene>
<feature type="region of interest" description="Disordered" evidence="1">
    <location>
        <begin position="118"/>
        <end position="143"/>
    </location>
</feature>
<proteinExistence type="predicted"/>
<protein>
    <submittedName>
        <fullName evidence="2">Uncharacterized protein</fullName>
    </submittedName>
</protein>
<keyword evidence="3" id="KW-1185">Reference proteome</keyword>
<evidence type="ECO:0000313" key="2">
    <source>
        <dbReference type="EMBL" id="TBU58517.1"/>
    </source>
</evidence>
<organism evidence="2 3">
    <name type="scientific">Dichomitus squalens</name>
    <dbReference type="NCBI Taxonomy" id="114155"/>
    <lineage>
        <taxon>Eukaryota</taxon>
        <taxon>Fungi</taxon>
        <taxon>Dikarya</taxon>
        <taxon>Basidiomycota</taxon>
        <taxon>Agaricomycotina</taxon>
        <taxon>Agaricomycetes</taxon>
        <taxon>Polyporales</taxon>
        <taxon>Polyporaceae</taxon>
        <taxon>Dichomitus</taxon>
    </lineage>
</organism>
<feature type="compositionally biased region" description="Polar residues" evidence="1">
    <location>
        <begin position="47"/>
        <end position="61"/>
    </location>
</feature>
<dbReference type="EMBL" id="ML145124">
    <property type="protein sequence ID" value="TBU58517.1"/>
    <property type="molecule type" value="Genomic_DNA"/>
</dbReference>
<dbReference type="Proteomes" id="UP000292082">
    <property type="component" value="Unassembled WGS sequence"/>
</dbReference>
<sequence length="189" mass="20834">MTSDPTKEISMQPRRSWEGLFHDDEDVPVSTPTSSLDNASIDDQGGISLSWQRGEGSLSSATEHRHNPTIDAPDAAIVREVLRGKRTLVDVDEDPNTGDMVAQHGWIAYHAHEKWPGENIPYKKPNGPRGAPRTTTRDGNYEDDTSFAELGLKRALMKKPSLMHNEGERVAHAEGMRGEEQGCSCCGIQ</sequence>
<feature type="region of interest" description="Disordered" evidence="1">
    <location>
        <begin position="1"/>
        <end position="69"/>
    </location>
</feature>
<reference evidence="2 3" key="1">
    <citation type="submission" date="2019-01" db="EMBL/GenBank/DDBJ databases">
        <title>Draft genome sequences of three monokaryotic isolates of the white-rot basidiomycete fungus Dichomitus squalens.</title>
        <authorList>
            <consortium name="DOE Joint Genome Institute"/>
            <person name="Lopez S.C."/>
            <person name="Andreopoulos B."/>
            <person name="Pangilinan J."/>
            <person name="Lipzen A."/>
            <person name="Riley R."/>
            <person name="Ahrendt S."/>
            <person name="Ng V."/>
            <person name="Barry K."/>
            <person name="Daum C."/>
            <person name="Grigoriev I.V."/>
            <person name="Hilden K.S."/>
            <person name="Makela M.R."/>
            <person name="de Vries R.P."/>
        </authorList>
    </citation>
    <scope>NUCLEOTIDE SEQUENCE [LARGE SCALE GENOMIC DNA]</scope>
    <source>
        <strain evidence="2 3">CBS 464.89</strain>
    </source>
</reference>
<evidence type="ECO:0000256" key="1">
    <source>
        <dbReference type="SAM" id="MobiDB-lite"/>
    </source>
</evidence>
<accession>A0A4Q9PV89</accession>